<accession>Q0HYU6</accession>
<evidence type="ECO:0000313" key="1">
    <source>
        <dbReference type="EMBL" id="ABI41709.1"/>
    </source>
</evidence>
<gene>
    <name evidence="1" type="ordered locus">Shewmr7_0709</name>
</gene>
<dbReference type="AlphaFoldDB" id="Q0HYU6"/>
<sequence>MSTNQVVIELKQLIQSEISDFFAGFEQPGEPENANEMNSQLQQRVESCFDKAEEIRCEQITLELADDIELTLAHQHIDELHECIANEDIEAAKRLMADFINIQVPF</sequence>
<dbReference type="HOGENOM" id="CLU_2221433_0_0_6"/>
<proteinExistence type="predicted"/>
<reference evidence="1" key="1">
    <citation type="submission" date="2006-08" db="EMBL/GenBank/DDBJ databases">
        <title>Complete sequence of Chromosome1 of Shewanella sp. MR-7.</title>
        <authorList>
            <consortium name="US DOE Joint Genome Institute"/>
            <person name="Copeland A."/>
            <person name="Lucas S."/>
            <person name="Lapidus A."/>
            <person name="Barry K."/>
            <person name="Detter J.C."/>
            <person name="Glavina del Rio T."/>
            <person name="Hammon N."/>
            <person name="Israni S."/>
            <person name="Dalin E."/>
            <person name="Tice H."/>
            <person name="Pitluck S."/>
            <person name="Kiss H."/>
            <person name="Brettin T."/>
            <person name="Bruce D."/>
            <person name="Han C."/>
            <person name="Tapia R."/>
            <person name="Gilna P."/>
            <person name="Schmutz J."/>
            <person name="Larimer F."/>
            <person name="Land M."/>
            <person name="Hauser L."/>
            <person name="Kyrpides N."/>
            <person name="Mikhailova N."/>
            <person name="Nealson K."/>
            <person name="Konstantinidis K."/>
            <person name="Klappenbach J."/>
            <person name="Tiedje J."/>
            <person name="Richardson P."/>
        </authorList>
    </citation>
    <scope>NUCLEOTIDE SEQUENCE</scope>
    <source>
        <strain evidence="1">MR-7</strain>
    </source>
</reference>
<protein>
    <submittedName>
        <fullName evidence="1">Uncharacterized protein</fullName>
    </submittedName>
</protein>
<dbReference type="EMBL" id="CP000444">
    <property type="protein sequence ID" value="ABI41709.1"/>
    <property type="molecule type" value="Genomic_DNA"/>
</dbReference>
<organism evidence="1">
    <name type="scientific">Shewanella sp. (strain MR-7)</name>
    <dbReference type="NCBI Taxonomy" id="60481"/>
    <lineage>
        <taxon>Bacteria</taxon>
        <taxon>Pseudomonadati</taxon>
        <taxon>Pseudomonadota</taxon>
        <taxon>Gammaproteobacteria</taxon>
        <taxon>Alteromonadales</taxon>
        <taxon>Shewanellaceae</taxon>
        <taxon>Shewanella</taxon>
    </lineage>
</organism>
<name>Q0HYU6_SHESR</name>
<dbReference type="KEGG" id="shm:Shewmr7_0709"/>